<reference evidence="6" key="1">
    <citation type="journal article" date="2021" name="Microb. Physiol.">
        <title>Proteogenomic Insights into the Physiology of Marine, Sulfate-Reducing, Filamentous Desulfonema limicola and Desulfonema magnum.</title>
        <authorList>
            <person name="Schnaars V."/>
            <person name="Wohlbrand L."/>
            <person name="Scheve S."/>
            <person name="Hinrichs C."/>
            <person name="Reinhardt R."/>
            <person name="Rabus R."/>
        </authorList>
    </citation>
    <scope>NUCLEOTIDE SEQUENCE</scope>
    <source>
        <strain evidence="6">5ac10</strain>
    </source>
</reference>
<dbReference type="Gene3D" id="1.25.40.10">
    <property type="entry name" value="Tetratricopeptide repeat domain"/>
    <property type="match status" value="1"/>
</dbReference>
<dbReference type="InterPro" id="IPR018886">
    <property type="entry name" value="UPF0547"/>
</dbReference>
<gene>
    <name evidence="6" type="ORF">dnl_24870</name>
</gene>
<dbReference type="PANTHER" id="PTHR44858">
    <property type="entry name" value="TETRATRICOPEPTIDE REPEAT PROTEIN 6"/>
    <property type="match status" value="1"/>
</dbReference>
<feature type="transmembrane region" description="Helical" evidence="4">
    <location>
        <begin position="51"/>
        <end position="71"/>
    </location>
</feature>
<dbReference type="AlphaFoldDB" id="A0A975B7F8"/>
<keyword evidence="4" id="KW-1133">Transmembrane helix</keyword>
<dbReference type="InterPro" id="IPR019734">
    <property type="entry name" value="TPR_rpt"/>
</dbReference>
<evidence type="ECO:0000313" key="7">
    <source>
        <dbReference type="Proteomes" id="UP000663720"/>
    </source>
</evidence>
<dbReference type="KEGG" id="dli:dnl_24870"/>
<dbReference type="SUPFAM" id="SSF48452">
    <property type="entry name" value="TPR-like"/>
    <property type="match status" value="1"/>
</dbReference>
<keyword evidence="1" id="KW-0677">Repeat</keyword>
<dbReference type="PROSITE" id="PS50005">
    <property type="entry name" value="TPR"/>
    <property type="match status" value="2"/>
</dbReference>
<dbReference type="PANTHER" id="PTHR44858:SF1">
    <property type="entry name" value="UDP-N-ACETYLGLUCOSAMINE--PEPTIDE N-ACETYLGLUCOSAMINYLTRANSFERASE SPINDLY-RELATED"/>
    <property type="match status" value="1"/>
</dbReference>
<proteinExistence type="predicted"/>
<sequence length="361" mass="41891">MESVLIKNKIQNSFDNFASGNRYMQIYANLFLLGLIGTALLAFAFFQMINIYLSFSISVLAYIIFIMIVFINTRTWLTKEHEKHISSLKEKYEGKIQSLRNEYDTAMLEKTIRNGTKTLIKNAVDYFKVENIKNEMPPSAAIQNLQLDKYGQIIELLADFSLILPDYDENRQIVLQEITHQIDIFLIDEKPFAEFLQTIMGKYLLTVNKKIREKIRQNVLKHMKACPNCSERVSNDARICKHCGHQFIKSLDKEILIKKENGKKETGLIKKGYDLYQTGRFEEAIKCFSIAIKMNPRADQAYYGRGFIYNKINKYQKAVKDIQYAARLGHEKAQEFLSTIQFSETQEYESALKKQAGGENK</sequence>
<feature type="repeat" description="TPR" evidence="3">
    <location>
        <begin position="299"/>
        <end position="332"/>
    </location>
</feature>
<accession>A0A975B7F8</accession>
<keyword evidence="4" id="KW-0472">Membrane</keyword>
<feature type="domain" description="UPF0547" evidence="5">
    <location>
        <begin position="224"/>
        <end position="248"/>
    </location>
</feature>
<evidence type="ECO:0000259" key="5">
    <source>
        <dbReference type="Pfam" id="PF10571"/>
    </source>
</evidence>
<keyword evidence="7" id="KW-1185">Reference proteome</keyword>
<evidence type="ECO:0000256" key="3">
    <source>
        <dbReference type="PROSITE-ProRule" id="PRU00339"/>
    </source>
</evidence>
<evidence type="ECO:0000313" key="6">
    <source>
        <dbReference type="EMBL" id="QTA80193.1"/>
    </source>
</evidence>
<feature type="transmembrane region" description="Helical" evidence="4">
    <location>
        <begin position="26"/>
        <end position="45"/>
    </location>
</feature>
<organism evidence="6 7">
    <name type="scientific">Desulfonema limicola</name>
    <dbReference type="NCBI Taxonomy" id="45656"/>
    <lineage>
        <taxon>Bacteria</taxon>
        <taxon>Pseudomonadati</taxon>
        <taxon>Thermodesulfobacteriota</taxon>
        <taxon>Desulfobacteria</taxon>
        <taxon>Desulfobacterales</taxon>
        <taxon>Desulfococcaceae</taxon>
        <taxon>Desulfonema</taxon>
    </lineage>
</organism>
<dbReference type="Pfam" id="PF13414">
    <property type="entry name" value="TPR_11"/>
    <property type="match status" value="1"/>
</dbReference>
<evidence type="ECO:0000256" key="2">
    <source>
        <dbReference type="ARBA" id="ARBA00022803"/>
    </source>
</evidence>
<dbReference type="InterPro" id="IPR011990">
    <property type="entry name" value="TPR-like_helical_dom_sf"/>
</dbReference>
<evidence type="ECO:0000256" key="1">
    <source>
        <dbReference type="ARBA" id="ARBA00022737"/>
    </source>
</evidence>
<dbReference type="InterPro" id="IPR050498">
    <property type="entry name" value="Ycf3"/>
</dbReference>
<name>A0A975B7F8_9BACT</name>
<evidence type="ECO:0000256" key="4">
    <source>
        <dbReference type="SAM" id="Phobius"/>
    </source>
</evidence>
<dbReference type="Pfam" id="PF10571">
    <property type="entry name" value="UPF0547"/>
    <property type="match status" value="1"/>
</dbReference>
<keyword evidence="2 3" id="KW-0802">TPR repeat</keyword>
<dbReference type="SMART" id="SM00028">
    <property type="entry name" value="TPR"/>
    <property type="match status" value="2"/>
</dbReference>
<feature type="repeat" description="TPR" evidence="3">
    <location>
        <begin position="265"/>
        <end position="298"/>
    </location>
</feature>
<protein>
    <submittedName>
        <fullName evidence="6">Tetratricopeptide repeat-containing protein</fullName>
    </submittedName>
</protein>
<dbReference type="Proteomes" id="UP000663720">
    <property type="component" value="Chromosome"/>
</dbReference>
<keyword evidence="4" id="KW-0812">Transmembrane</keyword>
<dbReference type="EMBL" id="CP061799">
    <property type="protein sequence ID" value="QTA80193.1"/>
    <property type="molecule type" value="Genomic_DNA"/>
</dbReference>